<evidence type="ECO:0000313" key="1">
    <source>
        <dbReference type="EMBL" id="CAI2166770.1"/>
    </source>
</evidence>
<keyword evidence="2" id="KW-1185">Reference proteome</keyword>
<dbReference type="EMBL" id="CAMKVN010000331">
    <property type="protein sequence ID" value="CAI2166770.1"/>
    <property type="molecule type" value="Genomic_DNA"/>
</dbReference>
<name>A0A9W4SF88_9GLOM</name>
<feature type="non-terminal residue" evidence="1">
    <location>
        <position position="120"/>
    </location>
</feature>
<protein>
    <submittedName>
        <fullName evidence="1">4452_t:CDS:1</fullName>
    </submittedName>
</protein>
<comment type="caution">
    <text evidence="1">The sequence shown here is derived from an EMBL/GenBank/DDBJ whole genome shotgun (WGS) entry which is preliminary data.</text>
</comment>
<sequence length="120" mass="14253">PDNYYKLFSEVYSTDTTEMYCPSLQNRKSRNMPKKAEKKFRVLYACRKISDEQYQLLQTFIDSIEYSCGVTFKDISDLTEISEQNKLNNKEVESEEIVIKKIKKTERKVDPIAELFKLFK</sequence>
<accession>A0A9W4SF88</accession>
<gene>
    <name evidence="1" type="ORF">FWILDA_LOCUS2739</name>
</gene>
<dbReference type="Proteomes" id="UP001153678">
    <property type="component" value="Unassembled WGS sequence"/>
</dbReference>
<proteinExistence type="predicted"/>
<dbReference type="OrthoDB" id="2359729at2759"/>
<organism evidence="1 2">
    <name type="scientific">Funneliformis geosporum</name>
    <dbReference type="NCBI Taxonomy" id="1117311"/>
    <lineage>
        <taxon>Eukaryota</taxon>
        <taxon>Fungi</taxon>
        <taxon>Fungi incertae sedis</taxon>
        <taxon>Mucoromycota</taxon>
        <taxon>Glomeromycotina</taxon>
        <taxon>Glomeromycetes</taxon>
        <taxon>Glomerales</taxon>
        <taxon>Glomeraceae</taxon>
        <taxon>Funneliformis</taxon>
    </lineage>
</organism>
<dbReference type="AlphaFoldDB" id="A0A9W4SF88"/>
<reference evidence="1" key="1">
    <citation type="submission" date="2022-08" db="EMBL/GenBank/DDBJ databases">
        <authorList>
            <person name="Kallberg Y."/>
            <person name="Tangrot J."/>
            <person name="Rosling A."/>
        </authorList>
    </citation>
    <scope>NUCLEOTIDE SEQUENCE</scope>
    <source>
        <strain evidence="1">Wild A</strain>
    </source>
</reference>
<evidence type="ECO:0000313" key="2">
    <source>
        <dbReference type="Proteomes" id="UP001153678"/>
    </source>
</evidence>